<sequence>MACIHSREFQEETIVGSSLRRFVDDGSSFKIVTDFLSKEYPHSKLAWDVLNVTIQALEIQGDPTSIATELIARMEETYDVMLSTVEEWDENRNQRIEKEANRRQEGWKSRRTWVDKSEDESEDEHEDEREDEREDEVGDEVENDYEDLLIPAWEKIADLTIDFSHLIFHCFVLQS</sequence>
<evidence type="ECO:0000256" key="1">
    <source>
        <dbReference type="SAM" id="MobiDB-lite"/>
    </source>
</evidence>
<organism evidence="2 3">
    <name type="scientific">Sistotremastrum suecicum HHB10207 ss-3</name>
    <dbReference type="NCBI Taxonomy" id="1314776"/>
    <lineage>
        <taxon>Eukaryota</taxon>
        <taxon>Fungi</taxon>
        <taxon>Dikarya</taxon>
        <taxon>Basidiomycota</taxon>
        <taxon>Agaricomycotina</taxon>
        <taxon>Agaricomycetes</taxon>
        <taxon>Sistotremastrales</taxon>
        <taxon>Sistotremastraceae</taxon>
        <taxon>Sistotremastrum</taxon>
    </lineage>
</organism>
<name>A0A165X1N2_9AGAM</name>
<evidence type="ECO:0000313" key="3">
    <source>
        <dbReference type="Proteomes" id="UP000076798"/>
    </source>
</evidence>
<gene>
    <name evidence="2" type="ORF">SISSUDRAFT_1067502</name>
</gene>
<protein>
    <submittedName>
        <fullName evidence="2">Uncharacterized protein</fullName>
    </submittedName>
</protein>
<feature type="region of interest" description="Disordered" evidence="1">
    <location>
        <begin position="94"/>
        <end position="143"/>
    </location>
</feature>
<proteinExistence type="predicted"/>
<dbReference type="Proteomes" id="UP000076798">
    <property type="component" value="Unassembled WGS sequence"/>
</dbReference>
<keyword evidence="3" id="KW-1185">Reference proteome</keyword>
<reference evidence="2 3" key="1">
    <citation type="journal article" date="2016" name="Mol. Biol. Evol.">
        <title>Comparative Genomics of Early-Diverging Mushroom-Forming Fungi Provides Insights into the Origins of Lignocellulose Decay Capabilities.</title>
        <authorList>
            <person name="Nagy L.G."/>
            <person name="Riley R."/>
            <person name="Tritt A."/>
            <person name="Adam C."/>
            <person name="Daum C."/>
            <person name="Floudas D."/>
            <person name="Sun H."/>
            <person name="Yadav J.S."/>
            <person name="Pangilinan J."/>
            <person name="Larsson K.H."/>
            <person name="Matsuura K."/>
            <person name="Barry K."/>
            <person name="Labutti K."/>
            <person name="Kuo R."/>
            <person name="Ohm R.A."/>
            <person name="Bhattacharya S.S."/>
            <person name="Shirouzu T."/>
            <person name="Yoshinaga Y."/>
            <person name="Martin F.M."/>
            <person name="Grigoriev I.V."/>
            <person name="Hibbett D.S."/>
        </authorList>
    </citation>
    <scope>NUCLEOTIDE SEQUENCE [LARGE SCALE GENOMIC DNA]</scope>
    <source>
        <strain evidence="2 3">HHB10207 ss-3</strain>
    </source>
</reference>
<feature type="compositionally biased region" description="Acidic residues" evidence="1">
    <location>
        <begin position="117"/>
        <end position="143"/>
    </location>
</feature>
<accession>A0A165X1N2</accession>
<feature type="compositionally biased region" description="Basic and acidic residues" evidence="1">
    <location>
        <begin position="94"/>
        <end position="116"/>
    </location>
</feature>
<dbReference type="EMBL" id="KV428473">
    <property type="protein sequence ID" value="KZT31744.1"/>
    <property type="molecule type" value="Genomic_DNA"/>
</dbReference>
<dbReference type="AlphaFoldDB" id="A0A165X1N2"/>
<evidence type="ECO:0000313" key="2">
    <source>
        <dbReference type="EMBL" id="KZT31744.1"/>
    </source>
</evidence>